<feature type="transmembrane region" description="Helical" evidence="8">
    <location>
        <begin position="161"/>
        <end position="179"/>
    </location>
</feature>
<dbReference type="EMBL" id="KE504133">
    <property type="protein sequence ID" value="EPT02812.1"/>
    <property type="molecule type" value="Genomic_DNA"/>
</dbReference>
<feature type="transmembrane region" description="Helical" evidence="8">
    <location>
        <begin position="456"/>
        <end position="479"/>
    </location>
</feature>
<evidence type="ECO:0000256" key="5">
    <source>
        <dbReference type="ARBA" id="ARBA00023136"/>
    </source>
</evidence>
<feature type="transmembrane region" description="Helical" evidence="8">
    <location>
        <begin position="222"/>
        <end position="239"/>
    </location>
</feature>
<dbReference type="AlphaFoldDB" id="S8ECY0"/>
<dbReference type="InterPro" id="IPR049941">
    <property type="entry name" value="LPLAT_7/PORCN-like"/>
</dbReference>
<feature type="transmembrane region" description="Helical" evidence="8">
    <location>
        <begin position="424"/>
        <end position="444"/>
    </location>
</feature>
<dbReference type="GO" id="GO:0003841">
    <property type="term" value="F:1-acylglycerol-3-phosphate O-acyltransferase activity"/>
    <property type="evidence" value="ECO:0007669"/>
    <property type="project" value="TreeGrafter"/>
</dbReference>
<keyword evidence="6" id="KW-0012">Acyltransferase</keyword>
<feature type="region of interest" description="Disordered" evidence="7">
    <location>
        <begin position="489"/>
        <end position="518"/>
    </location>
</feature>
<dbReference type="GO" id="GO:0016020">
    <property type="term" value="C:membrane"/>
    <property type="evidence" value="ECO:0007669"/>
    <property type="project" value="UniProtKB-SubCell"/>
</dbReference>
<evidence type="ECO:0000313" key="10">
    <source>
        <dbReference type="Proteomes" id="UP000015241"/>
    </source>
</evidence>
<sequence>MDALFVPLATVVGASLDQVKLISCLLVSYPLGSIFIRLPVSRPNIRHAFSVAVTSIYLLPIMNMWSAYIQLLADILFTYYVAAYVKSSKMPWIVFGMIMSHLTLSHIMRALLNQSYETYEITGPQMVLTMKLTTFAWNVYDGRRSLQDLDKYQAQKRVSEYPSLLAFLGFAFYFPGFLVGPSLEYADYDILVHGTLFKQLEKKDGTGRGSKKLIPKGRKRVAYRRMVLGLVMLGTYVTFSGNANLTVTVQDWYIKQGFLYRVVYLQFCGLIERTKYYAIWTLTEGASILTGLGFTGFNAKGKSTWKGAANIDMMNIEFAPNFKILLDSWNIKTNVWLRECIYKRVTPQGKKPGFRSSMLTFTTSAIWHGIHGGYYLTFALGGFIQTAQRLCRRHIRPLFLAADYVDGRGAPPPPRTALKCAYDAVGTLVTILILNYTVIPFMVLDIRSSVAAWGNLWWYGHLLVGGALVFFYGGGVRALKRVQAKRVGKASSREGAEKERDSDAAGLSDTPGALMLPPPLEDAAKEIEESDFMKKVNESRRASLKI</sequence>
<dbReference type="OrthoDB" id="286734at2759"/>
<evidence type="ECO:0008006" key="11">
    <source>
        <dbReference type="Google" id="ProtNLM"/>
    </source>
</evidence>
<evidence type="ECO:0000313" key="9">
    <source>
        <dbReference type="EMBL" id="EPT02812.1"/>
    </source>
</evidence>
<keyword evidence="3 8" id="KW-0812">Transmembrane</keyword>
<dbReference type="GO" id="GO:0030258">
    <property type="term" value="P:lipid modification"/>
    <property type="evidence" value="ECO:0007669"/>
    <property type="project" value="TreeGrafter"/>
</dbReference>
<dbReference type="InterPro" id="IPR004299">
    <property type="entry name" value="MBOAT_fam"/>
</dbReference>
<dbReference type="PANTHER" id="PTHR13906:SF4">
    <property type="entry name" value="LYSOPHOSPHOLIPID ACYLTRANSFERASE 6"/>
    <property type="match status" value="1"/>
</dbReference>
<dbReference type="FunCoup" id="S8ECY0">
    <property type="interactions" value="159"/>
</dbReference>
<evidence type="ECO:0000256" key="8">
    <source>
        <dbReference type="SAM" id="Phobius"/>
    </source>
</evidence>
<evidence type="ECO:0000256" key="1">
    <source>
        <dbReference type="ARBA" id="ARBA00004141"/>
    </source>
</evidence>
<keyword evidence="2" id="KW-0808">Transferase</keyword>
<proteinExistence type="predicted"/>
<evidence type="ECO:0000256" key="4">
    <source>
        <dbReference type="ARBA" id="ARBA00022989"/>
    </source>
</evidence>
<gene>
    <name evidence="9" type="ORF">FOMPIDRAFT_1143313</name>
</gene>
<feature type="transmembrane region" description="Helical" evidence="8">
    <location>
        <begin position="45"/>
        <end position="62"/>
    </location>
</feature>
<dbReference type="Pfam" id="PF03062">
    <property type="entry name" value="MBOAT"/>
    <property type="match status" value="1"/>
</dbReference>
<feature type="transmembrane region" description="Helical" evidence="8">
    <location>
        <begin position="92"/>
        <end position="111"/>
    </location>
</feature>
<dbReference type="GO" id="GO:0046474">
    <property type="term" value="P:glycerophospholipid biosynthetic process"/>
    <property type="evidence" value="ECO:0007669"/>
    <property type="project" value="TreeGrafter"/>
</dbReference>
<name>S8ECY0_FOMSC</name>
<feature type="transmembrane region" description="Helical" evidence="8">
    <location>
        <begin position="20"/>
        <end position="38"/>
    </location>
</feature>
<reference evidence="9 10" key="1">
    <citation type="journal article" date="2012" name="Science">
        <title>The Paleozoic origin of enzymatic lignin decomposition reconstructed from 31 fungal genomes.</title>
        <authorList>
            <person name="Floudas D."/>
            <person name="Binder M."/>
            <person name="Riley R."/>
            <person name="Barry K."/>
            <person name="Blanchette R.A."/>
            <person name="Henrissat B."/>
            <person name="Martinez A.T."/>
            <person name="Otillar R."/>
            <person name="Spatafora J.W."/>
            <person name="Yadav J.S."/>
            <person name="Aerts A."/>
            <person name="Benoit I."/>
            <person name="Boyd A."/>
            <person name="Carlson A."/>
            <person name="Copeland A."/>
            <person name="Coutinho P.M."/>
            <person name="de Vries R.P."/>
            <person name="Ferreira P."/>
            <person name="Findley K."/>
            <person name="Foster B."/>
            <person name="Gaskell J."/>
            <person name="Glotzer D."/>
            <person name="Gorecki P."/>
            <person name="Heitman J."/>
            <person name="Hesse C."/>
            <person name="Hori C."/>
            <person name="Igarashi K."/>
            <person name="Jurgens J.A."/>
            <person name="Kallen N."/>
            <person name="Kersten P."/>
            <person name="Kohler A."/>
            <person name="Kuees U."/>
            <person name="Kumar T.K.A."/>
            <person name="Kuo A."/>
            <person name="LaButti K."/>
            <person name="Larrondo L.F."/>
            <person name="Lindquist E."/>
            <person name="Ling A."/>
            <person name="Lombard V."/>
            <person name="Lucas S."/>
            <person name="Lundell T."/>
            <person name="Martin R."/>
            <person name="McLaughlin D.J."/>
            <person name="Morgenstern I."/>
            <person name="Morin E."/>
            <person name="Murat C."/>
            <person name="Nagy L.G."/>
            <person name="Nolan M."/>
            <person name="Ohm R.A."/>
            <person name="Patyshakuliyeva A."/>
            <person name="Rokas A."/>
            <person name="Ruiz-Duenas F.J."/>
            <person name="Sabat G."/>
            <person name="Salamov A."/>
            <person name="Samejima M."/>
            <person name="Schmutz J."/>
            <person name="Slot J.C."/>
            <person name="St John F."/>
            <person name="Stenlid J."/>
            <person name="Sun H."/>
            <person name="Sun S."/>
            <person name="Syed K."/>
            <person name="Tsang A."/>
            <person name="Wiebenga A."/>
            <person name="Young D."/>
            <person name="Pisabarro A."/>
            <person name="Eastwood D.C."/>
            <person name="Martin F."/>
            <person name="Cullen D."/>
            <person name="Grigoriev I.V."/>
            <person name="Hibbett D.S."/>
        </authorList>
    </citation>
    <scope>NUCLEOTIDE SEQUENCE</scope>
    <source>
        <strain evidence="10">FP-58527</strain>
    </source>
</reference>
<dbReference type="Proteomes" id="UP000015241">
    <property type="component" value="Unassembled WGS sequence"/>
</dbReference>
<evidence type="ECO:0000256" key="6">
    <source>
        <dbReference type="ARBA" id="ARBA00023315"/>
    </source>
</evidence>
<evidence type="ECO:0000256" key="7">
    <source>
        <dbReference type="SAM" id="MobiDB-lite"/>
    </source>
</evidence>
<dbReference type="HOGENOM" id="CLU_011340_5_1_1"/>
<feature type="transmembrane region" description="Helical" evidence="8">
    <location>
        <begin position="365"/>
        <end position="384"/>
    </location>
</feature>
<keyword evidence="5 8" id="KW-0472">Membrane</keyword>
<feature type="compositionally biased region" description="Basic and acidic residues" evidence="7">
    <location>
        <begin position="491"/>
        <end position="503"/>
    </location>
</feature>
<organism evidence="9 10">
    <name type="scientific">Fomitopsis schrenkii</name>
    <name type="common">Brown rot fungus</name>
    <dbReference type="NCBI Taxonomy" id="2126942"/>
    <lineage>
        <taxon>Eukaryota</taxon>
        <taxon>Fungi</taxon>
        <taxon>Dikarya</taxon>
        <taxon>Basidiomycota</taxon>
        <taxon>Agaricomycotina</taxon>
        <taxon>Agaricomycetes</taxon>
        <taxon>Polyporales</taxon>
        <taxon>Fomitopsis</taxon>
    </lineage>
</organism>
<comment type="subcellular location">
    <subcellularLocation>
        <location evidence="1">Membrane</location>
        <topology evidence="1">Multi-pass membrane protein</topology>
    </subcellularLocation>
</comment>
<accession>S8ECY0</accession>
<dbReference type="GO" id="GO:0005783">
    <property type="term" value="C:endoplasmic reticulum"/>
    <property type="evidence" value="ECO:0007669"/>
    <property type="project" value="TreeGrafter"/>
</dbReference>
<keyword evidence="10" id="KW-1185">Reference proteome</keyword>
<evidence type="ECO:0000256" key="3">
    <source>
        <dbReference type="ARBA" id="ARBA00022692"/>
    </source>
</evidence>
<dbReference type="STRING" id="743788.S8ECY0"/>
<dbReference type="PANTHER" id="PTHR13906">
    <property type="entry name" value="PORCUPINE"/>
    <property type="match status" value="1"/>
</dbReference>
<dbReference type="eggNOG" id="KOG2704">
    <property type="taxonomic scope" value="Eukaryota"/>
</dbReference>
<keyword evidence="4 8" id="KW-1133">Transmembrane helix</keyword>
<dbReference type="GO" id="GO:0047184">
    <property type="term" value="F:1-acylglycerophosphocholine O-acyltransferase activity"/>
    <property type="evidence" value="ECO:0007669"/>
    <property type="project" value="TreeGrafter"/>
</dbReference>
<evidence type="ECO:0000256" key="2">
    <source>
        <dbReference type="ARBA" id="ARBA00022679"/>
    </source>
</evidence>
<dbReference type="InParanoid" id="S8ECY0"/>
<protein>
    <recommendedName>
        <fullName evidence="11">MBOAT-domain-containing protein</fullName>
    </recommendedName>
</protein>